<dbReference type="PANTHER" id="PTHR23310">
    <property type="entry name" value="ACYL-COA-BINDING PROTEIN, ACBP"/>
    <property type="match status" value="1"/>
</dbReference>
<evidence type="ECO:0000313" key="5">
    <source>
        <dbReference type="WBParaSite" id="Gr19_v10_g17102.t1"/>
    </source>
</evidence>
<keyword evidence="4" id="KW-1185">Reference proteome</keyword>
<dbReference type="GO" id="GO:0006631">
    <property type="term" value="P:fatty acid metabolic process"/>
    <property type="evidence" value="ECO:0007669"/>
    <property type="project" value="TreeGrafter"/>
</dbReference>
<dbReference type="Pfam" id="PF00887">
    <property type="entry name" value="ACBP"/>
    <property type="match status" value="1"/>
</dbReference>
<organism evidence="4 5">
    <name type="scientific">Globodera rostochiensis</name>
    <name type="common">Golden nematode worm</name>
    <name type="synonym">Heterodera rostochiensis</name>
    <dbReference type="NCBI Taxonomy" id="31243"/>
    <lineage>
        <taxon>Eukaryota</taxon>
        <taxon>Metazoa</taxon>
        <taxon>Ecdysozoa</taxon>
        <taxon>Nematoda</taxon>
        <taxon>Chromadorea</taxon>
        <taxon>Rhabditida</taxon>
        <taxon>Tylenchina</taxon>
        <taxon>Tylenchomorpha</taxon>
        <taxon>Tylenchoidea</taxon>
        <taxon>Heteroderidae</taxon>
        <taxon>Heteroderinae</taxon>
        <taxon>Globodera</taxon>
    </lineage>
</organism>
<dbReference type="InterPro" id="IPR000582">
    <property type="entry name" value="Acyl-CoA-binding_protein"/>
</dbReference>
<dbReference type="PRINTS" id="PR00689">
    <property type="entry name" value="ACOABINDINGP"/>
</dbReference>
<evidence type="ECO:0000256" key="2">
    <source>
        <dbReference type="ARBA" id="ARBA00023121"/>
    </source>
</evidence>
<dbReference type="SUPFAM" id="SSF47027">
    <property type="entry name" value="Acyl-CoA binding protein"/>
    <property type="match status" value="1"/>
</dbReference>
<dbReference type="PANTHER" id="PTHR23310:SF62">
    <property type="entry name" value="ACYL-COA BINDING PROTEIN 1, ISOFORM A"/>
    <property type="match status" value="1"/>
</dbReference>
<dbReference type="Proteomes" id="UP000887572">
    <property type="component" value="Unplaced"/>
</dbReference>
<dbReference type="GO" id="GO:0000062">
    <property type="term" value="F:fatty-acyl-CoA binding"/>
    <property type="evidence" value="ECO:0007669"/>
    <property type="project" value="InterPro"/>
</dbReference>
<evidence type="ECO:0000256" key="1">
    <source>
        <dbReference type="ARBA" id="ARBA00005567"/>
    </source>
</evidence>
<protein>
    <submittedName>
        <fullName evidence="5">ACB domain-containing protein</fullName>
    </submittedName>
</protein>
<name>A0A914HHZ2_GLORO</name>
<dbReference type="WBParaSite" id="Gr19_v10_g17102.t1">
    <property type="protein sequence ID" value="Gr19_v10_g17102.t1"/>
    <property type="gene ID" value="Gr19_v10_g17102"/>
</dbReference>
<accession>A0A914HHZ2</accession>
<dbReference type="Gene3D" id="1.20.80.10">
    <property type="match status" value="1"/>
</dbReference>
<evidence type="ECO:0000313" key="4">
    <source>
        <dbReference type="Proteomes" id="UP000887572"/>
    </source>
</evidence>
<dbReference type="PROSITE" id="PS51228">
    <property type="entry name" value="ACB_2"/>
    <property type="match status" value="1"/>
</dbReference>
<dbReference type="PROSITE" id="PS00880">
    <property type="entry name" value="ACB_1"/>
    <property type="match status" value="1"/>
</dbReference>
<reference evidence="5" key="1">
    <citation type="submission" date="2022-11" db="UniProtKB">
        <authorList>
            <consortium name="WormBaseParasite"/>
        </authorList>
    </citation>
    <scope>IDENTIFICATION</scope>
</reference>
<evidence type="ECO:0000259" key="3">
    <source>
        <dbReference type="PROSITE" id="PS51228"/>
    </source>
</evidence>
<dbReference type="InterPro" id="IPR014352">
    <property type="entry name" value="FERM/acyl-CoA-bd_prot_sf"/>
</dbReference>
<proteinExistence type="inferred from homology"/>
<dbReference type="AlphaFoldDB" id="A0A914HHZ2"/>
<sequence length="90" mass="10118">MALTFDEAATVVKTLRKSPTNDELLELYALFKQATCGDNGTCKPGTFDFRGKAKWQAWNEKKGTSQEEARIGYVQLVEKMVAKAQQCRAR</sequence>
<comment type="similarity">
    <text evidence="1">Belongs to the ACBP family.</text>
</comment>
<dbReference type="InterPro" id="IPR035984">
    <property type="entry name" value="Acyl-CoA-binding_sf"/>
</dbReference>
<keyword evidence="2" id="KW-0446">Lipid-binding</keyword>
<dbReference type="InterPro" id="IPR022408">
    <property type="entry name" value="Acyl-CoA-binding_prot_CS"/>
</dbReference>
<feature type="domain" description="ACB" evidence="3">
    <location>
        <begin position="1"/>
        <end position="86"/>
    </location>
</feature>